<dbReference type="InterPro" id="IPR002805">
    <property type="entry name" value="Nict_dMeBzImd_PRibTrfase_arc"/>
</dbReference>
<dbReference type="Gene3D" id="3.40.50.10210">
    <property type="match status" value="1"/>
</dbReference>
<dbReference type="AlphaFoldDB" id="A0A6N0NXS4"/>
<proteinExistence type="inferred from homology"/>
<dbReference type="EMBL" id="CP049074">
    <property type="protein sequence ID" value="QKR00399.1"/>
    <property type="molecule type" value="Genomic_DNA"/>
</dbReference>
<keyword evidence="3" id="KW-1185">Reference proteome</keyword>
<dbReference type="KEGG" id="mten:GWK48_08455"/>
<protein>
    <recommendedName>
        <fullName evidence="1">UPF0284 protein GWK48_08455</fullName>
    </recommendedName>
</protein>
<comment type="similarity">
    <text evidence="1">Belongs to the UPF0284 family.</text>
</comment>
<dbReference type="HAMAP" id="MF_01086">
    <property type="entry name" value="UPF0284"/>
    <property type="match status" value="1"/>
</dbReference>
<dbReference type="PANTHER" id="PTHR38811:SF1">
    <property type="entry name" value="UPF0284 PROTEIN SLL1500"/>
    <property type="match status" value="1"/>
</dbReference>
<dbReference type="NCBIfam" id="TIGR00303">
    <property type="entry name" value="nicotinate mononucleotide-dependent phosphoribosyltransferase CobT"/>
    <property type="match status" value="1"/>
</dbReference>
<dbReference type="SUPFAM" id="SSF52733">
    <property type="entry name" value="Nicotinate mononucleotide:5,6-dimethylbenzimidazole phosphoribosyltransferase (CobT)"/>
    <property type="match status" value="1"/>
</dbReference>
<dbReference type="InterPro" id="IPR036087">
    <property type="entry name" value="Nict_dMeBzImd_PRibTrfase_sf"/>
</dbReference>
<dbReference type="NCBIfam" id="NF003372">
    <property type="entry name" value="PRK04447.1-5"/>
    <property type="match status" value="1"/>
</dbReference>
<dbReference type="Proteomes" id="UP000509301">
    <property type="component" value="Chromosome"/>
</dbReference>
<gene>
    <name evidence="2" type="ORF">GWK48_08455</name>
</gene>
<dbReference type="PANTHER" id="PTHR38811">
    <property type="match status" value="1"/>
</dbReference>
<accession>A0A6N0NXS4</accession>
<dbReference type="GO" id="GO:0008939">
    <property type="term" value="F:nicotinate-nucleotide-dimethylbenzimidazole phosphoribosyltransferase activity"/>
    <property type="evidence" value="ECO:0007669"/>
    <property type="project" value="InterPro"/>
</dbReference>
<reference evidence="2 3" key="1">
    <citation type="submission" date="2020-02" db="EMBL/GenBank/DDBJ databases">
        <title>Comparative genome analysis reveals the metabolism and evolution of the thermophilic archaeal genus Metallosphaera.</title>
        <authorList>
            <person name="Jiang C."/>
        </authorList>
    </citation>
    <scope>NUCLEOTIDE SEQUENCE [LARGE SCALE GENOMIC DNA]</scope>
    <source>
        <strain evidence="2 3">Ric-A</strain>
    </source>
</reference>
<dbReference type="CDD" id="cd02439">
    <property type="entry name" value="DMB-PRT_CobT"/>
    <property type="match status" value="1"/>
</dbReference>
<sequence length="341" mass="35804">MIVDLLGNLSERIKGKLGPFILVIGTTDVSLIPGISFAGASPELTMFTPAADAEFLMTGKCKVIDSVPVTPDGIPTPALITRASLSFLKVTRLIANAGSRVNPKIPFINLNGEPGKDIRYGGLRREVGEGILEQGVILGENLKSDIIYIGESVPGGTTTAAAVLSGLGYDGVSLVSSSSPVNPKELKKRVVDQALKSAPKETLERIFWLSDPVLIAVAGIALGFKGVTVLSGGTQMAAVAAILKELDKGKLSNVGIATTRWIINDSSSNLYSLAKEIGINLTYSNVSFAESKFNGLRAYEQGYVKEGVGAGGSMVMSLSSGVSSQELVRRIEEVYSSLINA</sequence>
<evidence type="ECO:0000256" key="1">
    <source>
        <dbReference type="HAMAP-Rule" id="MF_01086"/>
    </source>
</evidence>
<dbReference type="OrthoDB" id="9136at2157"/>
<dbReference type="InterPro" id="IPR003200">
    <property type="entry name" value="Nict_dMeBzImd_PRibTrfase"/>
</dbReference>
<dbReference type="NCBIfam" id="NF003368">
    <property type="entry name" value="PRK04447.1-1"/>
    <property type="match status" value="1"/>
</dbReference>
<organism evidence="2 3">
    <name type="scientific">Metallosphaera tengchongensis</name>
    <dbReference type="NCBI Taxonomy" id="1532350"/>
    <lineage>
        <taxon>Archaea</taxon>
        <taxon>Thermoproteota</taxon>
        <taxon>Thermoprotei</taxon>
        <taxon>Sulfolobales</taxon>
        <taxon>Sulfolobaceae</taxon>
        <taxon>Metallosphaera</taxon>
    </lineage>
</organism>
<name>A0A6N0NXS4_9CREN</name>
<evidence type="ECO:0000313" key="2">
    <source>
        <dbReference type="EMBL" id="QKR00399.1"/>
    </source>
</evidence>
<evidence type="ECO:0000313" key="3">
    <source>
        <dbReference type="Proteomes" id="UP000509301"/>
    </source>
</evidence>